<sequence>MWHYSRTIILSLIVILTSGCLHLPSWPPASDEEMQATLIYRTMKGERRLAVITLDSVTSDQQISTDFQIDIPRSNTVEIPLSYRADGIYAEQANKESVRLVYGRNLTDPMITPTPDPDLTVLSYIALQGRKPVLKIRTIFKGSVAQEGTVIPLAADIDNYVISDFSFRELTP</sequence>
<proteinExistence type="predicted"/>
<dbReference type="OrthoDB" id="9845336at2"/>
<evidence type="ECO:0000313" key="2">
    <source>
        <dbReference type="Proteomes" id="UP000196573"/>
    </source>
</evidence>
<dbReference type="PROSITE" id="PS51257">
    <property type="entry name" value="PROKAR_LIPOPROTEIN"/>
    <property type="match status" value="1"/>
</dbReference>
<dbReference type="AlphaFoldDB" id="A0A1X7AKA6"/>
<reference evidence="1 2" key="1">
    <citation type="submission" date="2017-03" db="EMBL/GenBank/DDBJ databases">
        <authorList>
            <person name="Afonso C.L."/>
            <person name="Miller P.J."/>
            <person name="Scott M.A."/>
            <person name="Spackman E."/>
            <person name="Goraichik I."/>
            <person name="Dimitrov K.M."/>
            <person name="Suarez D.L."/>
            <person name="Swayne D.E."/>
        </authorList>
    </citation>
    <scope>NUCLEOTIDE SEQUENCE [LARGE SCALE GENOMIC DNA]</scope>
    <source>
        <strain evidence="1">SB41UT1</strain>
    </source>
</reference>
<dbReference type="RefSeq" id="WP_087109810.1">
    <property type="nucleotide sequence ID" value="NZ_CBCSCN010000002.1"/>
</dbReference>
<name>A0A1X7AKA6_9GAMM</name>
<dbReference type="Proteomes" id="UP000196573">
    <property type="component" value="Unassembled WGS sequence"/>
</dbReference>
<gene>
    <name evidence="1" type="ORF">EHSB41UT_02239</name>
</gene>
<organism evidence="1 2">
    <name type="scientific">Parendozoicomonas haliclonae</name>
    <dbReference type="NCBI Taxonomy" id="1960125"/>
    <lineage>
        <taxon>Bacteria</taxon>
        <taxon>Pseudomonadati</taxon>
        <taxon>Pseudomonadota</taxon>
        <taxon>Gammaproteobacteria</taxon>
        <taxon>Oceanospirillales</taxon>
        <taxon>Endozoicomonadaceae</taxon>
        <taxon>Parendozoicomonas</taxon>
    </lineage>
</organism>
<evidence type="ECO:0000313" key="1">
    <source>
        <dbReference type="EMBL" id="SMA46696.1"/>
    </source>
</evidence>
<accession>A0A1X7AKA6</accession>
<protein>
    <recommendedName>
        <fullName evidence="3">Lipoprotein</fullName>
    </recommendedName>
</protein>
<keyword evidence="2" id="KW-1185">Reference proteome</keyword>
<evidence type="ECO:0008006" key="3">
    <source>
        <dbReference type="Google" id="ProtNLM"/>
    </source>
</evidence>
<dbReference type="EMBL" id="FWPT01000004">
    <property type="protein sequence ID" value="SMA46696.1"/>
    <property type="molecule type" value="Genomic_DNA"/>
</dbReference>